<evidence type="ECO:0000256" key="7">
    <source>
        <dbReference type="ARBA" id="ARBA00022840"/>
    </source>
</evidence>
<dbReference type="InterPro" id="IPR005467">
    <property type="entry name" value="His_kinase_dom"/>
</dbReference>
<evidence type="ECO:0000313" key="11">
    <source>
        <dbReference type="EMBL" id="TNY32193.1"/>
    </source>
</evidence>
<dbReference type="EMBL" id="VFFF01000001">
    <property type="protein sequence ID" value="TNY32193.1"/>
    <property type="molecule type" value="Genomic_DNA"/>
</dbReference>
<dbReference type="Pfam" id="PF07730">
    <property type="entry name" value="HisKA_3"/>
    <property type="match status" value="1"/>
</dbReference>
<evidence type="ECO:0000256" key="2">
    <source>
        <dbReference type="ARBA" id="ARBA00012438"/>
    </source>
</evidence>
<dbReference type="InterPro" id="IPR029016">
    <property type="entry name" value="GAF-like_dom_sf"/>
</dbReference>
<keyword evidence="4" id="KW-0808">Transferase</keyword>
<dbReference type="GO" id="GO:0016020">
    <property type="term" value="C:membrane"/>
    <property type="evidence" value="ECO:0007669"/>
    <property type="project" value="InterPro"/>
</dbReference>
<dbReference type="Pfam" id="PF01590">
    <property type="entry name" value="GAF"/>
    <property type="match status" value="1"/>
</dbReference>
<gene>
    <name evidence="11" type="ORF">FHY64_02530</name>
</gene>
<evidence type="ECO:0000256" key="6">
    <source>
        <dbReference type="ARBA" id="ARBA00022777"/>
    </source>
</evidence>
<dbReference type="InterPro" id="IPR003018">
    <property type="entry name" value="GAF"/>
</dbReference>
<feature type="region of interest" description="Disordered" evidence="9">
    <location>
        <begin position="1"/>
        <end position="20"/>
    </location>
</feature>
<keyword evidence="7" id="KW-0067">ATP-binding</keyword>
<dbReference type="EC" id="2.7.13.3" evidence="2"/>
<dbReference type="InterPro" id="IPR050482">
    <property type="entry name" value="Sensor_HK_TwoCompSys"/>
</dbReference>
<evidence type="ECO:0000256" key="3">
    <source>
        <dbReference type="ARBA" id="ARBA00022553"/>
    </source>
</evidence>
<evidence type="ECO:0000256" key="4">
    <source>
        <dbReference type="ARBA" id="ARBA00022679"/>
    </source>
</evidence>
<evidence type="ECO:0000256" key="9">
    <source>
        <dbReference type="SAM" id="MobiDB-lite"/>
    </source>
</evidence>
<dbReference type="InterPro" id="IPR003594">
    <property type="entry name" value="HATPase_dom"/>
</dbReference>
<sequence length="747" mass="82509">MLVTNGAVEPGTGAPRPMYRDDEEGLYASRLNRLRNLSINSIEIGELRRRLVRGLKIAGAQWGAIILGHEADAMLIVEGQVPAPLHRMMSGLKGQLGSCDPGPIATQSVAHGCRLATSRLDTPDGRVGTVLMGLPRRSSDTTDASALVDLIADEMAGRIDSFSQRQQIDHIRGHLSLIHKLGQRLTTTHDQAALFEEICRLLRQSLGYDHIQILLTNAPEGTVRLSHADSPHAEQMAKSSPSVRVGQGIIGRVAETGQLWNSPDVSRDPHFVANRALPATASELALPLRIGQRVIGVLDIQSEEHAAFPRQDVILLQTVADQIAPVIEQQRLFAAERAERQLSSTLAEVSRIISSQLEPRYVLDAVLRELRRVVPYCGSRVTLRSDDGRMRVVAAVGFPDNDLVLSHSFDVGETPLAKPVVENHETLRLADVREHEFWTWQPGTEQIVSWLAAPLVHGTDCIGWLCVDWPEPGFFSADHERIVRAFAEQAVVAIENARLYDAARHLSSALELKVTERTRQLEQAHQDISEKAEALRALWRRLVDIQETERKRIAHDLHDSAAQSILAATYQLQSIRRRVSDQPDLERRTTECQRTLDATLNEMKQIIYALRPTLLDEMGLVAALENHAGGLRRITNLKVDMQVIGTPRPLTADIELAIYRIIQEACQNCVRHADARKLALVVAFDSDIVTVSIEDDGRGFSEDAAQGGLGLIGMRERSHAIGAELVLSAIPGTGTRLELRLPRQQAA</sequence>
<dbReference type="InterPro" id="IPR036890">
    <property type="entry name" value="HATPase_C_sf"/>
</dbReference>
<dbReference type="GO" id="GO:0000155">
    <property type="term" value="F:phosphorelay sensor kinase activity"/>
    <property type="evidence" value="ECO:0007669"/>
    <property type="project" value="InterPro"/>
</dbReference>
<dbReference type="PANTHER" id="PTHR24421:SF10">
    <property type="entry name" value="NITRATE_NITRITE SENSOR PROTEIN NARQ"/>
    <property type="match status" value="1"/>
</dbReference>
<dbReference type="AlphaFoldDB" id="A0A5C5GBS4"/>
<comment type="catalytic activity">
    <reaction evidence="1">
        <text>ATP + protein L-histidine = ADP + protein N-phospho-L-histidine.</text>
        <dbReference type="EC" id="2.7.13.3"/>
    </reaction>
</comment>
<dbReference type="Pfam" id="PF13185">
    <property type="entry name" value="GAF_2"/>
    <property type="match status" value="1"/>
</dbReference>
<dbReference type="InterPro" id="IPR011712">
    <property type="entry name" value="Sig_transdc_His_kin_sub3_dim/P"/>
</dbReference>
<evidence type="ECO:0000313" key="12">
    <source>
        <dbReference type="Proteomes" id="UP000314011"/>
    </source>
</evidence>
<evidence type="ECO:0000256" key="1">
    <source>
        <dbReference type="ARBA" id="ARBA00000085"/>
    </source>
</evidence>
<comment type="caution">
    <text evidence="11">The sequence shown here is derived from an EMBL/GenBank/DDBJ whole genome shotgun (WGS) entry which is preliminary data.</text>
</comment>
<dbReference type="Gene3D" id="3.30.450.40">
    <property type="match status" value="2"/>
</dbReference>
<dbReference type="GO" id="GO:0046983">
    <property type="term" value="F:protein dimerization activity"/>
    <property type="evidence" value="ECO:0007669"/>
    <property type="project" value="InterPro"/>
</dbReference>
<reference evidence="11 12" key="1">
    <citation type="submission" date="2019-06" db="EMBL/GenBank/DDBJ databases">
        <title>Genome of new Rhodobacteraceae sp. SM1903.</title>
        <authorList>
            <person name="Ren X."/>
        </authorList>
    </citation>
    <scope>NUCLEOTIDE SEQUENCE [LARGE SCALE GENOMIC DNA]</scope>
    <source>
        <strain evidence="11 12">SM1903</strain>
    </source>
</reference>
<evidence type="ECO:0000256" key="8">
    <source>
        <dbReference type="ARBA" id="ARBA00023012"/>
    </source>
</evidence>
<keyword evidence="12" id="KW-1185">Reference proteome</keyword>
<evidence type="ECO:0000256" key="5">
    <source>
        <dbReference type="ARBA" id="ARBA00022741"/>
    </source>
</evidence>
<protein>
    <recommendedName>
        <fullName evidence="2">histidine kinase</fullName>
        <ecNumber evidence="2">2.7.13.3</ecNumber>
    </recommendedName>
</protein>
<name>A0A5C5GBS4_9RHOB</name>
<dbReference type="Pfam" id="PF02518">
    <property type="entry name" value="HATPase_c"/>
    <property type="match status" value="1"/>
</dbReference>
<dbReference type="Proteomes" id="UP000314011">
    <property type="component" value="Unassembled WGS sequence"/>
</dbReference>
<keyword evidence="6 11" id="KW-0418">Kinase</keyword>
<dbReference type="CDD" id="cd16917">
    <property type="entry name" value="HATPase_UhpB-NarQ-NarX-like"/>
    <property type="match status" value="1"/>
</dbReference>
<proteinExistence type="predicted"/>
<dbReference type="SUPFAM" id="SSF55781">
    <property type="entry name" value="GAF domain-like"/>
    <property type="match status" value="2"/>
</dbReference>
<accession>A0A5C5GBS4</accession>
<dbReference type="GO" id="GO:0005524">
    <property type="term" value="F:ATP binding"/>
    <property type="evidence" value="ECO:0007669"/>
    <property type="project" value="UniProtKB-KW"/>
</dbReference>
<feature type="domain" description="Histidine kinase" evidence="10">
    <location>
        <begin position="658"/>
        <end position="745"/>
    </location>
</feature>
<dbReference type="SMART" id="SM00065">
    <property type="entry name" value="GAF"/>
    <property type="match status" value="2"/>
</dbReference>
<evidence type="ECO:0000259" key="10">
    <source>
        <dbReference type="PROSITE" id="PS50109"/>
    </source>
</evidence>
<keyword evidence="8" id="KW-0902">Two-component regulatory system</keyword>
<keyword evidence="5" id="KW-0547">Nucleotide-binding</keyword>
<keyword evidence="3" id="KW-0597">Phosphoprotein</keyword>
<dbReference type="SMART" id="SM00387">
    <property type="entry name" value="HATPase_c"/>
    <property type="match status" value="1"/>
</dbReference>
<dbReference type="PROSITE" id="PS50109">
    <property type="entry name" value="HIS_KIN"/>
    <property type="match status" value="1"/>
</dbReference>
<dbReference type="SUPFAM" id="SSF55874">
    <property type="entry name" value="ATPase domain of HSP90 chaperone/DNA topoisomerase II/histidine kinase"/>
    <property type="match status" value="1"/>
</dbReference>
<organism evidence="11 12">
    <name type="scientific">Pelagovum pacificum</name>
    <dbReference type="NCBI Taxonomy" id="2588711"/>
    <lineage>
        <taxon>Bacteria</taxon>
        <taxon>Pseudomonadati</taxon>
        <taxon>Pseudomonadota</taxon>
        <taxon>Alphaproteobacteria</taxon>
        <taxon>Rhodobacterales</taxon>
        <taxon>Paracoccaceae</taxon>
        <taxon>Pelagovum</taxon>
    </lineage>
</organism>
<dbReference type="Gene3D" id="3.30.565.10">
    <property type="entry name" value="Histidine kinase-like ATPase, C-terminal domain"/>
    <property type="match status" value="1"/>
</dbReference>
<dbReference type="OrthoDB" id="9778496at2"/>
<dbReference type="RefSeq" id="WP_140192872.1">
    <property type="nucleotide sequence ID" value="NZ_CP065915.1"/>
</dbReference>
<dbReference type="PANTHER" id="PTHR24421">
    <property type="entry name" value="NITRATE/NITRITE SENSOR PROTEIN NARX-RELATED"/>
    <property type="match status" value="1"/>
</dbReference>
<dbReference type="Gene3D" id="1.20.5.1930">
    <property type="match status" value="1"/>
</dbReference>